<proteinExistence type="predicted"/>
<accession>A0AAD5XCE2</accession>
<dbReference type="EMBL" id="JADGJH010000916">
    <property type="protein sequence ID" value="KAJ3121016.1"/>
    <property type="molecule type" value="Genomic_DNA"/>
</dbReference>
<gene>
    <name evidence="1" type="ORF">HK100_012556</name>
</gene>
<sequence>MWLTKFKRENIDLGGLAGFVARVEGNEITKRDKSRICKKRQGKRCGVCVNCASVKLRIISAVLCWKALAAGLGDGRRFRAAAEELRRHNIGRGAIGSDSKFWLRITSGIAEFEPSDFPFSVPTLDFETWIIRTKIAERRTQQQRSYSRHKFITRNDRTDKCAVLISRKTASTARFHPTISITHKYYSGSNIYFPSLLCFGSINRICRHVSLMHPFWLYWRWHHLLPFPKYRYIPPFPFHAVRQNEFEDIPSNGFIESSGHQLSAIPVKFLKVFKKVPERLCRVRNAFMDFGRWGWDIDSNSVASLLNSFQVEKLESLILDASWKTCSNTSLVRFIAAKFNSIRSLKINGWPCENILYGLSSAALSLISKLPKRVNYSGSFLTHLGLTSFGKNSFSLDALLSLLEASKSTLKQLSLSGGPIANGDLNLSKIGEIVGSTLESFSISFSFTGFTSSSTVIDPNNIDAAAEYQMMGWSPIVHGGLENFSALTRLSISDTGYCAQNLLPVCEVFPFHILRRLIDSIPRYLANSESDNDIMPLELMLHIETYLLSALHVPVLIGSVFKRLDALYLIGQKKGDDVDRMLRRINNLKNSCNNLTILGANYSLKWASEINKNLQDVKLCNSVLKIVKMKIGTPIDSEDGALTVTEN</sequence>
<dbReference type="AlphaFoldDB" id="A0AAD5XCE2"/>
<evidence type="ECO:0000313" key="1">
    <source>
        <dbReference type="EMBL" id="KAJ3121016.1"/>
    </source>
</evidence>
<reference evidence="1" key="1">
    <citation type="submission" date="2020-05" db="EMBL/GenBank/DDBJ databases">
        <title>Phylogenomic resolution of chytrid fungi.</title>
        <authorList>
            <person name="Stajich J.E."/>
            <person name="Amses K."/>
            <person name="Simmons R."/>
            <person name="Seto K."/>
            <person name="Myers J."/>
            <person name="Bonds A."/>
            <person name="Quandt C.A."/>
            <person name="Barry K."/>
            <person name="Liu P."/>
            <person name="Grigoriev I."/>
            <person name="Longcore J.E."/>
            <person name="James T.Y."/>
        </authorList>
    </citation>
    <scope>NUCLEOTIDE SEQUENCE</scope>
    <source>
        <strain evidence="1">JEL0513</strain>
    </source>
</reference>
<comment type="caution">
    <text evidence="1">The sequence shown here is derived from an EMBL/GenBank/DDBJ whole genome shotgun (WGS) entry which is preliminary data.</text>
</comment>
<name>A0AAD5XCE2_9FUNG</name>
<evidence type="ECO:0000313" key="2">
    <source>
        <dbReference type="Proteomes" id="UP001211907"/>
    </source>
</evidence>
<keyword evidence="2" id="KW-1185">Reference proteome</keyword>
<protein>
    <submittedName>
        <fullName evidence="1">Uncharacterized protein</fullName>
    </submittedName>
</protein>
<dbReference type="Proteomes" id="UP001211907">
    <property type="component" value="Unassembled WGS sequence"/>
</dbReference>
<organism evidence="1 2">
    <name type="scientific">Physocladia obscura</name>
    <dbReference type="NCBI Taxonomy" id="109957"/>
    <lineage>
        <taxon>Eukaryota</taxon>
        <taxon>Fungi</taxon>
        <taxon>Fungi incertae sedis</taxon>
        <taxon>Chytridiomycota</taxon>
        <taxon>Chytridiomycota incertae sedis</taxon>
        <taxon>Chytridiomycetes</taxon>
        <taxon>Chytridiales</taxon>
        <taxon>Chytriomycetaceae</taxon>
        <taxon>Physocladia</taxon>
    </lineage>
</organism>